<dbReference type="EMBL" id="FOSB01000004">
    <property type="protein sequence ID" value="SFJ74641.1"/>
    <property type="molecule type" value="Genomic_DNA"/>
</dbReference>
<accession>A0A1I3TYI6</accession>
<feature type="transmembrane region" description="Helical" evidence="8">
    <location>
        <begin position="210"/>
        <end position="235"/>
    </location>
</feature>
<evidence type="ECO:0000256" key="3">
    <source>
        <dbReference type="ARBA" id="ARBA00022448"/>
    </source>
</evidence>
<keyword evidence="10" id="KW-1185">Reference proteome</keyword>
<feature type="transmembrane region" description="Helical" evidence="8">
    <location>
        <begin position="241"/>
        <end position="269"/>
    </location>
</feature>
<name>A0A1I3TYI6_HALDA</name>
<evidence type="ECO:0000256" key="4">
    <source>
        <dbReference type="ARBA" id="ARBA00022475"/>
    </source>
</evidence>
<protein>
    <submittedName>
        <fullName evidence="9">Predicted PurR-regulated permease PerM</fullName>
    </submittedName>
</protein>
<evidence type="ECO:0000256" key="1">
    <source>
        <dbReference type="ARBA" id="ARBA00004651"/>
    </source>
</evidence>
<keyword evidence="3" id="KW-0813">Transport</keyword>
<comment type="subcellular location">
    <subcellularLocation>
        <location evidence="1">Cell membrane</location>
        <topology evidence="1">Multi-pass membrane protein</topology>
    </subcellularLocation>
</comment>
<sequence>MWIKQSFFKYITAAILILILYYFLEKLHLLEPVKTIFGTLFYPFLIAGFLFYILRPVVHSLGKVKYIPVSVAILIVFAAIGGLIYGGIRFLSDKIQQQVTDLSGMPEKLKQTADEARKKLEENDMGMMSGVSIQHRVTEYFSGLTQQIGDHITTIFSTIAGATTVLIIVPFVLFFLLKDGHRLIPFLKQAIPEKHKPRGEKLLKDLDYTISSYIVGQATIAFVDGVLIYIGYLIIGLDYALILSIFVTFTCVIPFVGPIIGATPAVVVALMQDPTLAIYVIVTFIVVQQLEGNLVAPLVFGERLNIHPLTVILLLVVAAPLYGIVGMIIAVPTYSVLKVLLKHGYEFYRLYHPPKEHG</sequence>
<dbReference type="GO" id="GO:0055085">
    <property type="term" value="P:transmembrane transport"/>
    <property type="evidence" value="ECO:0007669"/>
    <property type="project" value="TreeGrafter"/>
</dbReference>
<evidence type="ECO:0000256" key="2">
    <source>
        <dbReference type="ARBA" id="ARBA00009773"/>
    </source>
</evidence>
<dbReference type="RefSeq" id="WP_075036022.1">
    <property type="nucleotide sequence ID" value="NZ_FOSB01000004.1"/>
</dbReference>
<dbReference type="PANTHER" id="PTHR21716">
    <property type="entry name" value="TRANSMEMBRANE PROTEIN"/>
    <property type="match status" value="1"/>
</dbReference>
<evidence type="ECO:0000256" key="7">
    <source>
        <dbReference type="ARBA" id="ARBA00023136"/>
    </source>
</evidence>
<dbReference type="GO" id="GO:0005886">
    <property type="term" value="C:plasma membrane"/>
    <property type="evidence" value="ECO:0007669"/>
    <property type="project" value="UniProtKB-SubCell"/>
</dbReference>
<comment type="similarity">
    <text evidence="2">Belongs to the autoinducer-2 exporter (AI-2E) (TC 2.A.86) family.</text>
</comment>
<gene>
    <name evidence="9" type="ORF">SAMN04487936_10417</name>
</gene>
<feature type="transmembrane region" description="Helical" evidence="8">
    <location>
        <begin position="312"/>
        <end position="337"/>
    </location>
</feature>
<feature type="transmembrane region" description="Helical" evidence="8">
    <location>
        <begin position="7"/>
        <end position="24"/>
    </location>
</feature>
<feature type="transmembrane region" description="Helical" evidence="8">
    <location>
        <begin position="276"/>
        <end position="300"/>
    </location>
</feature>
<evidence type="ECO:0000313" key="9">
    <source>
        <dbReference type="EMBL" id="SFJ74641.1"/>
    </source>
</evidence>
<dbReference type="AlphaFoldDB" id="A0A1I3TYI6"/>
<evidence type="ECO:0000256" key="6">
    <source>
        <dbReference type="ARBA" id="ARBA00022989"/>
    </source>
</evidence>
<proteinExistence type="inferred from homology"/>
<feature type="transmembrane region" description="Helical" evidence="8">
    <location>
        <begin position="155"/>
        <end position="177"/>
    </location>
</feature>
<evidence type="ECO:0000313" key="10">
    <source>
        <dbReference type="Proteomes" id="UP000183557"/>
    </source>
</evidence>
<evidence type="ECO:0000256" key="8">
    <source>
        <dbReference type="SAM" id="Phobius"/>
    </source>
</evidence>
<reference evidence="10" key="1">
    <citation type="submission" date="2016-10" db="EMBL/GenBank/DDBJ databases">
        <authorList>
            <person name="Varghese N."/>
            <person name="Submissions S."/>
        </authorList>
    </citation>
    <scope>NUCLEOTIDE SEQUENCE [LARGE SCALE GENOMIC DNA]</scope>
    <source>
        <strain evidence="10">CGMCC 1.3704</strain>
    </source>
</reference>
<feature type="transmembrane region" description="Helical" evidence="8">
    <location>
        <begin position="66"/>
        <end position="88"/>
    </location>
</feature>
<dbReference type="STRING" id="240302.BN982_02886"/>
<organism evidence="9 10">
    <name type="scientific">Halobacillus dabanensis</name>
    <dbReference type="NCBI Taxonomy" id="240302"/>
    <lineage>
        <taxon>Bacteria</taxon>
        <taxon>Bacillati</taxon>
        <taxon>Bacillota</taxon>
        <taxon>Bacilli</taxon>
        <taxon>Bacillales</taxon>
        <taxon>Bacillaceae</taxon>
        <taxon>Halobacillus</taxon>
    </lineage>
</organism>
<evidence type="ECO:0000256" key="5">
    <source>
        <dbReference type="ARBA" id="ARBA00022692"/>
    </source>
</evidence>
<dbReference type="Proteomes" id="UP000183557">
    <property type="component" value="Unassembled WGS sequence"/>
</dbReference>
<dbReference type="InterPro" id="IPR002549">
    <property type="entry name" value="AI-2E-like"/>
</dbReference>
<keyword evidence="4" id="KW-1003">Cell membrane</keyword>
<feature type="transmembrane region" description="Helical" evidence="8">
    <location>
        <begin position="36"/>
        <end position="54"/>
    </location>
</feature>
<dbReference type="PANTHER" id="PTHR21716:SF53">
    <property type="entry name" value="PERMEASE PERM-RELATED"/>
    <property type="match status" value="1"/>
</dbReference>
<dbReference type="OrthoDB" id="9793390at2"/>
<keyword evidence="7 8" id="KW-0472">Membrane</keyword>
<keyword evidence="5 8" id="KW-0812">Transmembrane</keyword>
<dbReference type="Pfam" id="PF01594">
    <property type="entry name" value="AI-2E_transport"/>
    <property type="match status" value="1"/>
</dbReference>
<keyword evidence="6 8" id="KW-1133">Transmembrane helix</keyword>